<protein>
    <submittedName>
        <fullName evidence="1">Uncharacterized protein</fullName>
    </submittedName>
</protein>
<proteinExistence type="predicted"/>
<gene>
    <name evidence="1" type="ORF">CPEL01642_LOCUS19568</name>
</gene>
<dbReference type="AlphaFoldDB" id="A0A7S0LP38"/>
<accession>A0A7S0LP38</accession>
<name>A0A7S0LP38_9EUKA</name>
<organism evidence="1">
    <name type="scientific">Coccolithus braarudii</name>
    <dbReference type="NCBI Taxonomy" id="221442"/>
    <lineage>
        <taxon>Eukaryota</taxon>
        <taxon>Haptista</taxon>
        <taxon>Haptophyta</taxon>
        <taxon>Prymnesiophyceae</taxon>
        <taxon>Coccolithales</taxon>
        <taxon>Coccolithaceae</taxon>
        <taxon>Coccolithus</taxon>
    </lineage>
</organism>
<evidence type="ECO:0000313" key="1">
    <source>
        <dbReference type="EMBL" id="CAD8616187.1"/>
    </source>
</evidence>
<sequence>MSAKPASERELKRAQERHAAAERLEAVPAGIGATAQGRIAAFQQGTHKGDGARQAVERGVRLALEPIAKLAKKGREHQVAAFIGGVHAILLHVGCSAGQISCWERRGQAWTRRS</sequence>
<dbReference type="EMBL" id="HBEY01040915">
    <property type="protein sequence ID" value="CAD8616187.1"/>
    <property type="molecule type" value="Transcribed_RNA"/>
</dbReference>
<reference evidence="1" key="1">
    <citation type="submission" date="2021-01" db="EMBL/GenBank/DDBJ databases">
        <authorList>
            <person name="Corre E."/>
            <person name="Pelletier E."/>
            <person name="Niang G."/>
            <person name="Scheremetjew M."/>
            <person name="Finn R."/>
            <person name="Kale V."/>
            <person name="Holt S."/>
            <person name="Cochrane G."/>
            <person name="Meng A."/>
            <person name="Brown T."/>
            <person name="Cohen L."/>
        </authorList>
    </citation>
    <scope>NUCLEOTIDE SEQUENCE</scope>
    <source>
        <strain evidence="1">PLY182g</strain>
    </source>
</reference>